<dbReference type="EMBL" id="JARKIB010000050">
    <property type="protein sequence ID" value="KAJ7755137.1"/>
    <property type="molecule type" value="Genomic_DNA"/>
</dbReference>
<evidence type="ECO:0000256" key="5">
    <source>
        <dbReference type="SAM" id="Phobius"/>
    </source>
</evidence>
<dbReference type="SUPFAM" id="SSF103473">
    <property type="entry name" value="MFS general substrate transporter"/>
    <property type="match status" value="1"/>
</dbReference>
<keyword evidence="2 5" id="KW-0812">Transmembrane</keyword>
<feature type="transmembrane region" description="Helical" evidence="5">
    <location>
        <begin position="435"/>
        <end position="453"/>
    </location>
</feature>
<feature type="transmembrane region" description="Helical" evidence="5">
    <location>
        <begin position="65"/>
        <end position="85"/>
    </location>
</feature>
<dbReference type="Pfam" id="PF07690">
    <property type="entry name" value="MFS_1"/>
    <property type="match status" value="1"/>
</dbReference>
<comment type="subcellular location">
    <subcellularLocation>
        <location evidence="1">Membrane</location>
        <topology evidence="1">Multi-pass membrane protein</topology>
    </subcellularLocation>
</comment>
<feature type="transmembrane region" description="Helical" evidence="5">
    <location>
        <begin position="92"/>
        <end position="113"/>
    </location>
</feature>
<accession>A0AAD7NCJ1</accession>
<organism evidence="7 8">
    <name type="scientific">Mycena metata</name>
    <dbReference type="NCBI Taxonomy" id="1033252"/>
    <lineage>
        <taxon>Eukaryota</taxon>
        <taxon>Fungi</taxon>
        <taxon>Dikarya</taxon>
        <taxon>Basidiomycota</taxon>
        <taxon>Agaricomycotina</taxon>
        <taxon>Agaricomycetes</taxon>
        <taxon>Agaricomycetidae</taxon>
        <taxon>Agaricales</taxon>
        <taxon>Marasmiineae</taxon>
        <taxon>Mycenaceae</taxon>
        <taxon>Mycena</taxon>
    </lineage>
</organism>
<feature type="transmembrane region" description="Helical" evidence="5">
    <location>
        <begin position="459"/>
        <end position="480"/>
    </location>
</feature>
<dbReference type="Gene3D" id="1.20.1720.10">
    <property type="entry name" value="Multidrug resistance protein D"/>
    <property type="match status" value="1"/>
</dbReference>
<evidence type="ECO:0000256" key="4">
    <source>
        <dbReference type="ARBA" id="ARBA00023136"/>
    </source>
</evidence>
<feature type="transmembrane region" description="Helical" evidence="5">
    <location>
        <begin position="25"/>
        <end position="45"/>
    </location>
</feature>
<keyword evidence="8" id="KW-1185">Reference proteome</keyword>
<protein>
    <submittedName>
        <fullName evidence="7">MFS general substrate transporter</fullName>
    </submittedName>
</protein>
<evidence type="ECO:0000256" key="2">
    <source>
        <dbReference type="ARBA" id="ARBA00022692"/>
    </source>
</evidence>
<sequence length="523" mass="56787">MTAPTPSLNAEVYNTYSAFSPRQRITILGIVCFASLVGPLSSLMYTPALPAISESLDVSVSKINLTITTFLVFQGITPSIWSSIADAYGRSLLYLLTFLPHRLTCVLALLMTLGSSVGLSINVTYTSMLVLRALNAAGSASMQALAVGILRDIIPPRQRGGYMGWYNAWIGVGVAFGPVLGGLLTQYTSWHGIFYFLLVWSALGFLGITLLLPETLRFIVGDGSISPPLYLRPPLPWLIPRSTPLNPSQASALPSHKPLNPLNFLGPILIMGWPDVLCALFFLGITYTIWSNQIIATSTLYSGVYHLSEADIGLTYLSNGVGGLFGSVAIGKIMDHDYEAQLLADYPGIEIEGNEQYRVVNVEKARLRSLWYNAPLFLASILVFGWTVSPHIHIAVSVVFMFAVGWFDCCIFAVYSTVLVDLFENQASMSSASSIIIRCLLGAVGTSTIQPMIRAMGTGWAFTTLTGIGVLAMPLVWFQIRFGPTYRRRREQKTAREGKGADHITPVPNSVANCAAVEAPPQA</sequence>
<dbReference type="InterPro" id="IPR011701">
    <property type="entry name" value="MFS"/>
</dbReference>
<dbReference type="GO" id="GO:0022857">
    <property type="term" value="F:transmembrane transporter activity"/>
    <property type="evidence" value="ECO:0007669"/>
    <property type="project" value="InterPro"/>
</dbReference>
<evidence type="ECO:0000256" key="3">
    <source>
        <dbReference type="ARBA" id="ARBA00022989"/>
    </source>
</evidence>
<reference evidence="7" key="1">
    <citation type="submission" date="2023-03" db="EMBL/GenBank/DDBJ databases">
        <title>Massive genome expansion in bonnet fungi (Mycena s.s.) driven by repeated elements and novel gene families across ecological guilds.</title>
        <authorList>
            <consortium name="Lawrence Berkeley National Laboratory"/>
            <person name="Harder C.B."/>
            <person name="Miyauchi S."/>
            <person name="Viragh M."/>
            <person name="Kuo A."/>
            <person name="Thoen E."/>
            <person name="Andreopoulos B."/>
            <person name="Lu D."/>
            <person name="Skrede I."/>
            <person name="Drula E."/>
            <person name="Henrissat B."/>
            <person name="Morin E."/>
            <person name="Kohler A."/>
            <person name="Barry K."/>
            <person name="LaButti K."/>
            <person name="Morin E."/>
            <person name="Salamov A."/>
            <person name="Lipzen A."/>
            <person name="Mereny Z."/>
            <person name="Hegedus B."/>
            <person name="Baldrian P."/>
            <person name="Stursova M."/>
            <person name="Weitz H."/>
            <person name="Taylor A."/>
            <person name="Grigoriev I.V."/>
            <person name="Nagy L.G."/>
            <person name="Martin F."/>
            <person name="Kauserud H."/>
        </authorList>
    </citation>
    <scope>NUCLEOTIDE SEQUENCE</scope>
    <source>
        <strain evidence="7">CBHHK182m</strain>
    </source>
</reference>
<dbReference type="Proteomes" id="UP001215598">
    <property type="component" value="Unassembled WGS sequence"/>
</dbReference>
<feature type="transmembrane region" description="Helical" evidence="5">
    <location>
        <begin position="370"/>
        <end position="388"/>
    </location>
</feature>
<dbReference type="Gene3D" id="1.20.1250.20">
    <property type="entry name" value="MFS general substrate transporter like domains"/>
    <property type="match status" value="1"/>
</dbReference>
<dbReference type="PANTHER" id="PTHR23502">
    <property type="entry name" value="MAJOR FACILITATOR SUPERFAMILY"/>
    <property type="match status" value="1"/>
</dbReference>
<dbReference type="AlphaFoldDB" id="A0AAD7NCJ1"/>
<feature type="transmembrane region" description="Helical" evidence="5">
    <location>
        <begin position="394"/>
        <end position="423"/>
    </location>
</feature>
<dbReference type="PANTHER" id="PTHR23502:SF151">
    <property type="entry name" value="MAJOR FACILITATOR SUPERFAMILY (MFS) PROFILE DOMAIN-CONTAINING PROTEIN"/>
    <property type="match status" value="1"/>
</dbReference>
<keyword evidence="4 5" id="KW-0472">Membrane</keyword>
<feature type="transmembrane region" description="Helical" evidence="5">
    <location>
        <begin position="193"/>
        <end position="212"/>
    </location>
</feature>
<feature type="transmembrane region" description="Helical" evidence="5">
    <location>
        <begin position="166"/>
        <end position="187"/>
    </location>
</feature>
<dbReference type="GO" id="GO:0005886">
    <property type="term" value="C:plasma membrane"/>
    <property type="evidence" value="ECO:0007669"/>
    <property type="project" value="TreeGrafter"/>
</dbReference>
<evidence type="ECO:0000313" key="8">
    <source>
        <dbReference type="Proteomes" id="UP001215598"/>
    </source>
</evidence>
<evidence type="ECO:0000313" key="7">
    <source>
        <dbReference type="EMBL" id="KAJ7755137.1"/>
    </source>
</evidence>
<dbReference type="InterPro" id="IPR020846">
    <property type="entry name" value="MFS_dom"/>
</dbReference>
<gene>
    <name evidence="7" type="ORF">B0H16DRAFT_1315943</name>
</gene>
<proteinExistence type="predicted"/>
<keyword evidence="3 5" id="KW-1133">Transmembrane helix</keyword>
<evidence type="ECO:0000256" key="1">
    <source>
        <dbReference type="ARBA" id="ARBA00004141"/>
    </source>
</evidence>
<dbReference type="InterPro" id="IPR036259">
    <property type="entry name" value="MFS_trans_sf"/>
</dbReference>
<feature type="transmembrane region" description="Helical" evidence="5">
    <location>
        <begin position="264"/>
        <end position="290"/>
    </location>
</feature>
<comment type="caution">
    <text evidence="7">The sequence shown here is derived from an EMBL/GenBank/DDBJ whole genome shotgun (WGS) entry which is preliminary data.</text>
</comment>
<name>A0AAD7NCJ1_9AGAR</name>
<dbReference type="PROSITE" id="PS50850">
    <property type="entry name" value="MFS"/>
    <property type="match status" value="1"/>
</dbReference>
<evidence type="ECO:0000259" key="6">
    <source>
        <dbReference type="PROSITE" id="PS50850"/>
    </source>
</evidence>
<feature type="domain" description="Major facilitator superfamily (MFS) profile" evidence="6">
    <location>
        <begin position="27"/>
        <end position="484"/>
    </location>
</feature>